<protein>
    <submittedName>
        <fullName evidence="2">Uncharacterized protein</fullName>
    </submittedName>
</protein>
<dbReference type="AlphaFoldDB" id="A0A022WDU3"/>
<gene>
    <name evidence="2" type="ORF">H103_01119</name>
</gene>
<sequence length="92" mass="10331">MFPRAGKVKDGKRASWFERLRGSSQSKLQHRRQQLAPLEPRPNMSDITSISLEEMCKVCYNLDPSQAPGSGPPVKNGPSLFSWATREYNLPA</sequence>
<dbReference type="EMBL" id="KK207718">
    <property type="protein sequence ID" value="EZF56499.1"/>
    <property type="molecule type" value="Genomic_DNA"/>
</dbReference>
<accession>A0A022WDU3</accession>
<name>A0A022WDU3_TRIRU</name>
<proteinExistence type="predicted"/>
<feature type="region of interest" description="Disordered" evidence="1">
    <location>
        <begin position="1"/>
        <end position="44"/>
    </location>
</feature>
<dbReference type="HOGENOM" id="CLU_2414875_0_0_1"/>
<dbReference type="Proteomes" id="UP000023758">
    <property type="component" value="Unassembled WGS sequence"/>
</dbReference>
<evidence type="ECO:0000256" key="1">
    <source>
        <dbReference type="SAM" id="MobiDB-lite"/>
    </source>
</evidence>
<organism evidence="2">
    <name type="scientific">Trichophyton rubrum CBS 288.86</name>
    <dbReference type="NCBI Taxonomy" id="1215330"/>
    <lineage>
        <taxon>Eukaryota</taxon>
        <taxon>Fungi</taxon>
        <taxon>Dikarya</taxon>
        <taxon>Ascomycota</taxon>
        <taxon>Pezizomycotina</taxon>
        <taxon>Eurotiomycetes</taxon>
        <taxon>Eurotiomycetidae</taxon>
        <taxon>Onygenales</taxon>
        <taxon>Arthrodermataceae</taxon>
        <taxon>Trichophyton</taxon>
    </lineage>
</organism>
<evidence type="ECO:0000313" key="2">
    <source>
        <dbReference type="EMBL" id="EZF56499.1"/>
    </source>
</evidence>
<feature type="compositionally biased region" description="Basic and acidic residues" evidence="1">
    <location>
        <begin position="7"/>
        <end position="21"/>
    </location>
</feature>
<reference evidence="2" key="1">
    <citation type="submission" date="2014-02" db="EMBL/GenBank/DDBJ databases">
        <title>The Genome Sequence of Trichophyton rubrum (morphotype fischeri) CBS 288.86.</title>
        <authorList>
            <consortium name="The Broad Institute Genomics Platform"/>
            <person name="Cuomo C.A."/>
            <person name="White T.C."/>
            <person name="Graser Y."/>
            <person name="Martinez-Rossi N."/>
            <person name="Heitman J."/>
            <person name="Young S.K."/>
            <person name="Zeng Q."/>
            <person name="Gargeya S."/>
            <person name="Abouelleil A."/>
            <person name="Alvarado L."/>
            <person name="Chapman S.B."/>
            <person name="Gainer-Dewar J."/>
            <person name="Goldberg J."/>
            <person name="Griggs A."/>
            <person name="Gujja S."/>
            <person name="Hansen M."/>
            <person name="Howarth C."/>
            <person name="Imamovic A."/>
            <person name="Larimer J."/>
            <person name="Martinez D."/>
            <person name="Murphy C."/>
            <person name="Pearson M.D."/>
            <person name="Persinoti G."/>
            <person name="Poon T."/>
            <person name="Priest M."/>
            <person name="Roberts A.D."/>
            <person name="Saif S."/>
            <person name="Shea T.D."/>
            <person name="Sykes S.N."/>
            <person name="Wortman J."/>
            <person name="Nusbaum C."/>
            <person name="Birren B."/>
        </authorList>
    </citation>
    <scope>NUCLEOTIDE SEQUENCE [LARGE SCALE GENOMIC DNA]</scope>
    <source>
        <strain evidence="2">CBS 288.86</strain>
    </source>
</reference>
<dbReference type="OrthoDB" id="5362512at2759"/>